<dbReference type="Gene3D" id="3.30.200.20">
    <property type="entry name" value="Phosphorylase Kinase, domain 1"/>
    <property type="match status" value="1"/>
</dbReference>
<dbReference type="GO" id="GO:0005737">
    <property type="term" value="C:cytoplasm"/>
    <property type="evidence" value="ECO:0007669"/>
    <property type="project" value="TreeGrafter"/>
</dbReference>
<comment type="caution">
    <text evidence="3">The sequence shown here is derived from an EMBL/GenBank/DDBJ whole genome shotgun (WGS) entry which is preliminary data.</text>
</comment>
<reference evidence="3 4" key="1">
    <citation type="submission" date="2017-11" db="EMBL/GenBank/DDBJ databases">
        <title>The genome of Rhizophagus clarus HR1 reveals common genetic basis of auxotrophy among arbuscular mycorrhizal fungi.</title>
        <authorList>
            <person name="Kobayashi Y."/>
        </authorList>
    </citation>
    <scope>NUCLEOTIDE SEQUENCE [LARGE SCALE GENOMIC DNA]</scope>
    <source>
        <strain evidence="3 4">HR1</strain>
    </source>
</reference>
<feature type="compositionally biased region" description="Basic and acidic residues" evidence="1">
    <location>
        <begin position="532"/>
        <end position="547"/>
    </location>
</feature>
<feature type="compositionally biased region" description="Acidic residues" evidence="1">
    <location>
        <begin position="568"/>
        <end position="577"/>
    </location>
</feature>
<feature type="domain" description="Protein kinase" evidence="2">
    <location>
        <begin position="154"/>
        <end position="435"/>
    </location>
</feature>
<dbReference type="EMBL" id="BEXD01001768">
    <property type="protein sequence ID" value="GBB95656.1"/>
    <property type="molecule type" value="Genomic_DNA"/>
</dbReference>
<organism evidence="3 4">
    <name type="scientific">Rhizophagus clarus</name>
    <dbReference type="NCBI Taxonomy" id="94130"/>
    <lineage>
        <taxon>Eukaryota</taxon>
        <taxon>Fungi</taxon>
        <taxon>Fungi incertae sedis</taxon>
        <taxon>Mucoromycota</taxon>
        <taxon>Glomeromycotina</taxon>
        <taxon>Glomeromycetes</taxon>
        <taxon>Glomerales</taxon>
        <taxon>Glomeraceae</taxon>
        <taxon>Rhizophagus</taxon>
    </lineage>
</organism>
<dbReference type="PROSITE" id="PS50011">
    <property type="entry name" value="PROTEIN_KINASE_DOM"/>
    <property type="match status" value="1"/>
</dbReference>
<evidence type="ECO:0000256" key="1">
    <source>
        <dbReference type="SAM" id="MobiDB-lite"/>
    </source>
</evidence>
<sequence length="577" mass="67238">MWWHTGTMPHDISNLIIMSTIQRNLVYQAITRASASLDYNIHKGLQKQYEFIQQTILADNSLTEDEKTEAIRLVNNYLDRDKIFYNKGTRRICENCQKECLATLYCEYCVRNYLIANFSNWTSGNNDIDDLIQQCQKEALCPDMIVEWIPYYNLENIEYITKGGFSEIYTAGWIGGCYEEWDSKKRQLERSKASPGEQNFVAAVILKKLENIESASQSWFEEAKSHITISSKHPRIVKCYGITQNPSNGSYMLVMSRMDVNLRQYLQQNHNQLTWKERIKIAFEIIDALRWIHEEKSIHRDLHSGNILYNQYQNYWRISDLGFCGPVNKSPRSIYGNLPYIAPEVIAGGKYTFASDVYSFAMLMWEISSGKPPFGNYEHDYYLAMNIINGIRPRTVSGTPLEYKNLMKQCWDADPLKRPDINTLKYKISGINALYQNVSDELDVNDNLETSNIETNYTSSKLFTSKVHQFENFPEPRNATEEEQKAFHSKSYEFSIPDNIDDFNNSNKQENYISKSKTISILKDTNIKNDYKGETTQHHNKKQNIEIDDKDDKDDEIYNNPNLHPENDEFEIPDDGF</sequence>
<dbReference type="InterPro" id="IPR001245">
    <property type="entry name" value="Ser-Thr/Tyr_kinase_cat_dom"/>
</dbReference>
<accession>A0A2Z6RUB9</accession>
<dbReference type="InterPro" id="IPR011009">
    <property type="entry name" value="Kinase-like_dom_sf"/>
</dbReference>
<evidence type="ECO:0000259" key="2">
    <source>
        <dbReference type="PROSITE" id="PS50011"/>
    </source>
</evidence>
<dbReference type="Pfam" id="PF07714">
    <property type="entry name" value="PK_Tyr_Ser-Thr"/>
    <property type="match status" value="1"/>
</dbReference>
<dbReference type="Proteomes" id="UP000247702">
    <property type="component" value="Unassembled WGS sequence"/>
</dbReference>
<dbReference type="InterPro" id="IPR050167">
    <property type="entry name" value="Ser_Thr_protein_kinase"/>
</dbReference>
<feature type="compositionally biased region" description="Acidic residues" evidence="1">
    <location>
        <begin position="548"/>
        <end position="557"/>
    </location>
</feature>
<dbReference type="GO" id="GO:0007165">
    <property type="term" value="P:signal transduction"/>
    <property type="evidence" value="ECO:0007669"/>
    <property type="project" value="TreeGrafter"/>
</dbReference>
<proteinExistence type="predicted"/>
<dbReference type="PANTHER" id="PTHR23257">
    <property type="entry name" value="SERINE-THREONINE PROTEIN KINASE"/>
    <property type="match status" value="1"/>
</dbReference>
<protein>
    <recommendedName>
        <fullName evidence="2">Protein kinase domain-containing protein</fullName>
    </recommendedName>
</protein>
<name>A0A2Z6RUB9_9GLOM</name>
<evidence type="ECO:0000313" key="3">
    <source>
        <dbReference type="EMBL" id="GBB95656.1"/>
    </source>
</evidence>
<dbReference type="SUPFAM" id="SSF56112">
    <property type="entry name" value="Protein kinase-like (PK-like)"/>
    <property type="match status" value="1"/>
</dbReference>
<gene>
    <name evidence="3" type="ORF">RclHR1_02590001</name>
</gene>
<dbReference type="GO" id="GO:0004672">
    <property type="term" value="F:protein kinase activity"/>
    <property type="evidence" value="ECO:0007669"/>
    <property type="project" value="InterPro"/>
</dbReference>
<dbReference type="InterPro" id="IPR000719">
    <property type="entry name" value="Prot_kinase_dom"/>
</dbReference>
<dbReference type="GO" id="GO:0005524">
    <property type="term" value="F:ATP binding"/>
    <property type="evidence" value="ECO:0007669"/>
    <property type="project" value="InterPro"/>
</dbReference>
<dbReference type="Gene3D" id="1.10.510.10">
    <property type="entry name" value="Transferase(Phosphotransferase) domain 1"/>
    <property type="match status" value="1"/>
</dbReference>
<evidence type="ECO:0000313" key="4">
    <source>
        <dbReference type="Proteomes" id="UP000247702"/>
    </source>
</evidence>
<dbReference type="AlphaFoldDB" id="A0A2Z6RUB9"/>
<feature type="region of interest" description="Disordered" evidence="1">
    <location>
        <begin position="532"/>
        <end position="577"/>
    </location>
</feature>
<keyword evidence="4" id="KW-1185">Reference proteome</keyword>